<dbReference type="InterPro" id="IPR005186">
    <property type="entry name" value="FlaG"/>
</dbReference>
<dbReference type="Gene3D" id="3.30.160.170">
    <property type="entry name" value="FlaG-like"/>
    <property type="match status" value="1"/>
</dbReference>
<organism evidence="1 2">
    <name type="scientific">Laribacter hongkongensis</name>
    <dbReference type="NCBI Taxonomy" id="168471"/>
    <lineage>
        <taxon>Bacteria</taxon>
        <taxon>Pseudomonadati</taxon>
        <taxon>Pseudomonadota</taxon>
        <taxon>Betaproteobacteria</taxon>
        <taxon>Neisseriales</taxon>
        <taxon>Aquaspirillaceae</taxon>
        <taxon>Laribacter</taxon>
    </lineage>
</organism>
<evidence type="ECO:0000313" key="1">
    <source>
        <dbReference type="EMBL" id="MCG9026150.1"/>
    </source>
</evidence>
<protein>
    <submittedName>
        <fullName evidence="1">Flagellar protein FlaG</fullName>
    </submittedName>
</protein>
<sequence length="137" mass="15220">MQILPSQGLSSGQVFGSDSNRLEQLSQSVGKGSVVIPVETTKAISSLEGSAKLALAAEYEKPVDDEERKRVLESLNKTMGLMRSDLVFTVDDETKLKLVKIVDRETKEVIRQIPTEEIVRFVKVFDELRGVLLSERA</sequence>
<dbReference type="Pfam" id="PF03646">
    <property type="entry name" value="FlaG"/>
    <property type="match status" value="1"/>
</dbReference>
<dbReference type="RefSeq" id="WP_239894094.1">
    <property type="nucleotide sequence ID" value="NZ_JAJAXM010000016.1"/>
</dbReference>
<name>A0ABD4SR04_9NEIS</name>
<gene>
    <name evidence="1" type="ORF">LH440_09600</name>
</gene>
<dbReference type="Proteomes" id="UP001200247">
    <property type="component" value="Unassembled WGS sequence"/>
</dbReference>
<keyword evidence="1" id="KW-0966">Cell projection</keyword>
<keyword evidence="1" id="KW-0282">Flagellum</keyword>
<keyword evidence="1" id="KW-0969">Cilium</keyword>
<dbReference type="InterPro" id="IPR035924">
    <property type="entry name" value="FlaG-like_sf"/>
</dbReference>
<evidence type="ECO:0000313" key="2">
    <source>
        <dbReference type="Proteomes" id="UP001200247"/>
    </source>
</evidence>
<dbReference type="AlphaFoldDB" id="A0ABD4SR04"/>
<accession>A0ABD4SR04</accession>
<reference evidence="1 2" key="1">
    <citation type="submission" date="2021-10" db="EMBL/GenBank/DDBJ databases">
        <title>Whole-genome sequencing analysis of Laribacter hongkongensis: virulence gene profiles, carbohydrate-active enzyme prediction, and antimicrobial resistance characterization.</title>
        <authorList>
            <person name="Yuan P."/>
            <person name="Zhan Y."/>
            <person name="Chen D."/>
        </authorList>
    </citation>
    <scope>NUCLEOTIDE SEQUENCE [LARGE SCALE GENOMIC DNA]</scope>
    <source>
        <strain evidence="1 2">W67</strain>
    </source>
</reference>
<dbReference type="PANTHER" id="PTHR37166:SF1">
    <property type="entry name" value="PROTEIN FLAG"/>
    <property type="match status" value="1"/>
</dbReference>
<comment type="caution">
    <text evidence="1">The sequence shown here is derived from an EMBL/GenBank/DDBJ whole genome shotgun (WGS) entry which is preliminary data.</text>
</comment>
<proteinExistence type="predicted"/>
<dbReference type="EMBL" id="JAJAXM010000016">
    <property type="protein sequence ID" value="MCG9026150.1"/>
    <property type="molecule type" value="Genomic_DNA"/>
</dbReference>
<dbReference type="PANTHER" id="PTHR37166">
    <property type="entry name" value="PROTEIN FLAG"/>
    <property type="match status" value="1"/>
</dbReference>
<dbReference type="SUPFAM" id="SSF160214">
    <property type="entry name" value="FlaG-like"/>
    <property type="match status" value="1"/>
</dbReference>